<dbReference type="AlphaFoldDB" id="A0A2P2IRE2"/>
<sequence length="56" mass="6730">MEFFDQTEEEKRKYDTRDPDDRIRFFQGDKNITSREYLFVATHPTLHCPPKPPALT</sequence>
<accession>A0A2P2IRE2</accession>
<name>A0A2P2IRE2_RHIMU</name>
<proteinExistence type="predicted"/>
<reference evidence="1" key="1">
    <citation type="submission" date="2018-02" db="EMBL/GenBank/DDBJ databases">
        <title>Rhizophora mucronata_Transcriptome.</title>
        <authorList>
            <person name="Meera S.P."/>
            <person name="Sreeshan A."/>
            <person name="Augustine A."/>
        </authorList>
    </citation>
    <scope>NUCLEOTIDE SEQUENCE</scope>
    <source>
        <tissue evidence="1">Leaf</tissue>
    </source>
</reference>
<evidence type="ECO:0000313" key="1">
    <source>
        <dbReference type="EMBL" id="MBW83757.1"/>
    </source>
</evidence>
<organism evidence="1">
    <name type="scientific">Rhizophora mucronata</name>
    <name type="common">Asiatic mangrove</name>
    <dbReference type="NCBI Taxonomy" id="61149"/>
    <lineage>
        <taxon>Eukaryota</taxon>
        <taxon>Viridiplantae</taxon>
        <taxon>Streptophyta</taxon>
        <taxon>Embryophyta</taxon>
        <taxon>Tracheophyta</taxon>
        <taxon>Spermatophyta</taxon>
        <taxon>Magnoliopsida</taxon>
        <taxon>eudicotyledons</taxon>
        <taxon>Gunneridae</taxon>
        <taxon>Pentapetalae</taxon>
        <taxon>rosids</taxon>
        <taxon>fabids</taxon>
        <taxon>Malpighiales</taxon>
        <taxon>Rhizophoraceae</taxon>
        <taxon>Rhizophora</taxon>
    </lineage>
</organism>
<protein>
    <submittedName>
        <fullName evidence="1">Uncharacterized protein</fullName>
    </submittedName>
</protein>
<dbReference type="EMBL" id="GGEC01003274">
    <property type="protein sequence ID" value="MBW83757.1"/>
    <property type="molecule type" value="Transcribed_RNA"/>
</dbReference>